<feature type="region of interest" description="Disordered" evidence="1">
    <location>
        <begin position="1"/>
        <end position="21"/>
    </location>
</feature>
<proteinExistence type="predicted"/>
<evidence type="ECO:0000256" key="1">
    <source>
        <dbReference type="SAM" id="MobiDB-lite"/>
    </source>
</evidence>
<feature type="compositionally biased region" description="Gly residues" evidence="1">
    <location>
        <begin position="11"/>
        <end position="20"/>
    </location>
</feature>
<evidence type="ECO:0000313" key="3">
    <source>
        <dbReference type="Proteomes" id="UP000075635"/>
    </source>
</evidence>
<feature type="compositionally biased region" description="Low complexity" evidence="1">
    <location>
        <begin position="1"/>
        <end position="10"/>
    </location>
</feature>
<organism evidence="2 3">
    <name type="scientific">Sorangium cellulosum</name>
    <name type="common">Polyangium cellulosum</name>
    <dbReference type="NCBI Taxonomy" id="56"/>
    <lineage>
        <taxon>Bacteria</taxon>
        <taxon>Pseudomonadati</taxon>
        <taxon>Myxococcota</taxon>
        <taxon>Polyangia</taxon>
        <taxon>Polyangiales</taxon>
        <taxon>Polyangiaceae</taxon>
        <taxon>Sorangium</taxon>
    </lineage>
</organism>
<dbReference type="EMBL" id="JEMB01001909">
    <property type="protein sequence ID" value="KYF84527.1"/>
    <property type="molecule type" value="Genomic_DNA"/>
</dbReference>
<sequence>MTGSTSASTSGAGGSTGSGSGVEPTFDTVKYVIENVTCFGAGCHNDDMNRLDLQVDGELHARLTSHITEDCGPLVDTSNPEESALIKVLKGPCGSTPRMPLECINDGDAKCVPADYIEAMTQWIADGAQE</sequence>
<dbReference type="Proteomes" id="UP000075635">
    <property type="component" value="Unassembled WGS sequence"/>
</dbReference>
<name>A0A150RWD3_SORCE</name>
<protein>
    <submittedName>
        <fullName evidence="2">Uncharacterized protein</fullName>
    </submittedName>
</protein>
<accession>A0A150RWD3</accession>
<reference evidence="2 3" key="1">
    <citation type="submission" date="2014-02" db="EMBL/GenBank/DDBJ databases">
        <title>The small core and large imbalanced accessory genome model reveals a collaborative survival strategy of Sorangium cellulosum strains in nature.</title>
        <authorList>
            <person name="Han K."/>
            <person name="Peng R."/>
            <person name="Blom J."/>
            <person name="Li Y.-Z."/>
        </authorList>
    </citation>
    <scope>NUCLEOTIDE SEQUENCE [LARGE SCALE GENOMIC DNA]</scope>
    <source>
        <strain evidence="2 3">So0011-07</strain>
    </source>
</reference>
<comment type="caution">
    <text evidence="2">The sequence shown here is derived from an EMBL/GenBank/DDBJ whole genome shotgun (WGS) entry which is preliminary data.</text>
</comment>
<gene>
    <name evidence="2" type="ORF">BE17_27525</name>
</gene>
<evidence type="ECO:0000313" key="2">
    <source>
        <dbReference type="EMBL" id="KYF84527.1"/>
    </source>
</evidence>
<dbReference type="AlphaFoldDB" id="A0A150RWD3"/>